<dbReference type="Proteomes" id="UP000016929">
    <property type="component" value="Unassembled WGS sequence"/>
</dbReference>
<dbReference type="HOGENOM" id="CLU_2084892_0_0_1"/>
<proteinExistence type="predicted"/>
<gene>
    <name evidence="1" type="ORF">FOC4_g10004540</name>
</gene>
<organism evidence="1 2">
    <name type="scientific">Fusarium oxysporum f. sp. cubense (strain race 4)</name>
    <name type="common">Panama disease fungus</name>
    <dbReference type="NCBI Taxonomy" id="2502994"/>
    <lineage>
        <taxon>Eukaryota</taxon>
        <taxon>Fungi</taxon>
        <taxon>Dikarya</taxon>
        <taxon>Ascomycota</taxon>
        <taxon>Pezizomycotina</taxon>
        <taxon>Sordariomycetes</taxon>
        <taxon>Hypocreomycetidae</taxon>
        <taxon>Hypocreales</taxon>
        <taxon>Nectriaceae</taxon>
        <taxon>Fusarium</taxon>
        <taxon>Fusarium oxysporum species complex</taxon>
    </lineage>
</organism>
<evidence type="ECO:0000313" key="1">
    <source>
        <dbReference type="EMBL" id="EMT73174.1"/>
    </source>
</evidence>
<reference evidence="2" key="2">
    <citation type="journal article" date="2014" name="PLoS ONE">
        <title>Genome and Transcriptome Analysis of the Fungal Pathogen Fusarium oxysporum f. sp. cubense Causing Banana Vascular Wilt Disease.</title>
        <authorList>
            <person name="Guo L."/>
            <person name="Han L."/>
            <person name="Yang L."/>
            <person name="Zeng H."/>
            <person name="Fan D."/>
            <person name="Zhu Y."/>
            <person name="Feng Y."/>
            <person name="Wang G."/>
            <person name="Peng C."/>
            <person name="Jiang X."/>
            <person name="Zhou D."/>
            <person name="Ni P."/>
            <person name="Liang C."/>
            <person name="Liu L."/>
            <person name="Wang J."/>
            <person name="Mao C."/>
            <person name="Fang X."/>
            <person name="Peng M."/>
            <person name="Huang J."/>
        </authorList>
    </citation>
    <scope>NUCLEOTIDE SEQUENCE [LARGE SCALE GENOMIC DNA]</scope>
    <source>
        <strain evidence="2">race 4</strain>
    </source>
</reference>
<reference evidence="2" key="1">
    <citation type="submission" date="2012-09" db="EMBL/GenBank/DDBJ databases">
        <title>Genome sequencing and comparative transcriptomics of race 1 and race 4 of banana pathogen: Fusarium oxysporum f. sp. cubense.</title>
        <authorList>
            <person name="Fang X."/>
            <person name="Huang J."/>
        </authorList>
    </citation>
    <scope>NUCLEOTIDE SEQUENCE [LARGE SCALE GENOMIC DNA]</scope>
    <source>
        <strain evidence="2">race 4</strain>
    </source>
</reference>
<dbReference type="EMBL" id="KB726235">
    <property type="protein sequence ID" value="EMT73174.1"/>
    <property type="molecule type" value="Genomic_DNA"/>
</dbReference>
<evidence type="ECO:0000313" key="2">
    <source>
        <dbReference type="Proteomes" id="UP000016929"/>
    </source>
</evidence>
<sequence>MAKICGIKSILGRWRVRYVRDYAVPEYHPQTGHEPFSRVSMQEPSVVVIAGTIQDRERLDSHEFGAGVKHSCENYRKTRVPMATAHSLFQVKALGEVACLQAGSAAVAVAASLVVPW</sequence>
<keyword evidence="2" id="KW-1185">Reference proteome</keyword>
<name>N1S4Z4_FUSC4</name>
<accession>N1S4Z4</accession>
<dbReference type="AlphaFoldDB" id="N1S4Z4"/>
<protein>
    <submittedName>
        <fullName evidence="1">Uncharacterized protein</fullName>
    </submittedName>
</protein>